<dbReference type="GO" id="GO:0005975">
    <property type="term" value="P:carbohydrate metabolic process"/>
    <property type="evidence" value="ECO:0007669"/>
    <property type="project" value="InterPro"/>
</dbReference>
<dbReference type="SUPFAM" id="SSF48208">
    <property type="entry name" value="Six-hairpin glycosidases"/>
    <property type="match status" value="1"/>
</dbReference>
<dbReference type="EMBL" id="CP000293">
    <property type="protein sequence ID" value="ADV23949.1"/>
    <property type="molecule type" value="Genomic_DNA"/>
</dbReference>
<dbReference type="KEGG" id="cgi:CGB_H3100W"/>
<evidence type="ECO:0000313" key="4">
    <source>
        <dbReference type="Proteomes" id="UP000007805"/>
    </source>
</evidence>
<dbReference type="PANTHER" id="PTHR41814:SF1">
    <property type="entry name" value="CELLULASE"/>
    <property type="match status" value="1"/>
</dbReference>
<evidence type="ECO:0000256" key="1">
    <source>
        <dbReference type="ARBA" id="ARBA00022801"/>
    </source>
</evidence>
<dbReference type="eggNOG" id="ENOG502RZ5C">
    <property type="taxonomic scope" value="Eukaryota"/>
</dbReference>
<dbReference type="OrthoDB" id="4138492at2759"/>
<accession>E6RAU8</accession>
<sequence>MSLSFLPFTPSFVPTYILFFAFIGLDQTYAYPHNSRQDVAVTRNGSKPSQEAAQSILTSSGSDLGGSSMAWNQPSSASATVSKIASVANGPATNERAINAMPTSSPTIVARDSSLEETSTSSMPVTTSFIPVSGLAFPSVTPSPSITASAYKTLTSLIPSILSNANSIAVHSWEIGAFTETLLEIYYPELTPFGWKASAFDGEDIPWSVLKIAKDAISHYDWTGAPGQNSEKDLQDYLFPDTTPHAHVPQALVGGDGALGDPVSLIPAVWLLARFARQDDLREELGLRSPEDYAWAVGNQLDYLFNGPWANNAGTISQREAGFEVWSDMGYMIPPSLAYLGLDISNYNLLKKALEQFRLESSAMLDTDKQIYQHIPASDARLWATGNGWMTYGLMRDLASVKMSSFTEDFSTLKSDAEQTIAGVFKALFDQLGDDSLLPDYMLQDNSTLALGDTAGTALTVAAYYRFLEIAPHLTSQALIAKAEKAFDGVVAKIDGDGWVTHCVDPMGTYGWVVYPEDYSLHSPEGQAFAAMMWKARTDAGY</sequence>
<dbReference type="GeneID" id="10189549"/>
<name>E6RAU8_CRYGW</name>
<reference key="2">
    <citation type="journal article" date="2011" name="MBio">
        <title>Genome variation in Cryptococcus gattii, an emerging pathogen of immunocompetent hosts.</title>
        <authorList>
            <person name="D'Souza C.A."/>
            <person name="Kronstad J.W."/>
            <person name="Taylor G."/>
            <person name="Warren R."/>
            <person name="Yuen M."/>
            <person name="Hu G."/>
            <person name="Jung W.H."/>
            <person name="Sham A."/>
            <person name="Kidd S.E."/>
            <person name="Tangen K."/>
            <person name="Lee N."/>
            <person name="Zeilmaker T."/>
            <person name="Sawkins J."/>
            <person name="McVicker G."/>
            <person name="Shah S."/>
            <person name="Gnerre S."/>
            <person name="Griggs A."/>
            <person name="Zeng Q."/>
            <person name="Bartlett K."/>
            <person name="Li W."/>
            <person name="Wang X."/>
            <person name="Heitman J."/>
            <person name="Stajich J.E."/>
            <person name="Fraser J.A."/>
            <person name="Meyer W."/>
            <person name="Carter D."/>
            <person name="Schein J."/>
            <person name="Krzywinski M."/>
            <person name="Kwong-Chung K.J."/>
            <person name="Varma A."/>
            <person name="Wang J."/>
            <person name="Brunham R."/>
            <person name="Fyfe M."/>
            <person name="Ouellette B.F.F."/>
            <person name="Siddiqui A."/>
            <person name="Marra M."/>
            <person name="Jones S."/>
            <person name="Holt R."/>
            <person name="Birren B.W."/>
            <person name="Galagan J.E."/>
            <person name="Cuomo C.A."/>
        </authorList>
    </citation>
    <scope>NUCLEOTIDE SEQUENCE</scope>
    <source>
        <strain>WM276</strain>
    </source>
</reference>
<evidence type="ECO:0000313" key="3">
    <source>
        <dbReference type="EMBL" id="ADV23949.1"/>
    </source>
</evidence>
<reference evidence="3 4" key="1">
    <citation type="journal article" date="2011" name="MBio">
        <title>Genome variation in Cryptococcus gattii, an emerging pathogen of immunocompetent hosts.</title>
        <authorList>
            <person name="D'Souza C.A."/>
            <person name="Kronstad J.W."/>
            <person name="Taylor G."/>
            <person name="Warren R."/>
            <person name="Yuen M."/>
            <person name="Hu G."/>
            <person name="Jung W.H."/>
            <person name="Sham A."/>
            <person name="Kidd S.E."/>
            <person name="Tangen K."/>
            <person name="Lee N."/>
            <person name="Zeilmaker T."/>
            <person name="Sawkins J."/>
            <person name="McVicker G."/>
            <person name="Shah S."/>
            <person name="Gnerre S."/>
            <person name="Griggs A."/>
            <person name="Zeng Q."/>
            <person name="Bartlett K."/>
            <person name="Li W."/>
            <person name="Wang X."/>
            <person name="Heitman J."/>
            <person name="Stajich J.E."/>
            <person name="Fraser J.A."/>
            <person name="Meyer W."/>
            <person name="Carter D."/>
            <person name="Schein J."/>
            <person name="Krzywinski M."/>
            <person name="Kwon-Chung K.J."/>
            <person name="Varma A."/>
            <person name="Wang J."/>
            <person name="Brunham R."/>
            <person name="Fyfe M."/>
            <person name="Ouellette B.F."/>
            <person name="Siddiqui A."/>
            <person name="Marra M."/>
            <person name="Jones S."/>
            <person name="Holt R."/>
            <person name="Birren B.W."/>
            <person name="Galagan J.E."/>
            <person name="Cuomo C.A."/>
        </authorList>
    </citation>
    <scope>NUCLEOTIDE SEQUENCE [LARGE SCALE GENOMIC DNA]</scope>
    <source>
        <strain evidence="4">WM276 / ATCC MYA-4071</strain>
    </source>
</reference>
<keyword evidence="4" id="KW-1185">Reference proteome</keyword>
<keyword evidence="1" id="KW-0378">Hydrolase</keyword>
<feature type="compositionally biased region" description="Low complexity" evidence="2">
    <location>
        <begin position="59"/>
        <end position="68"/>
    </location>
</feature>
<evidence type="ECO:0000256" key="2">
    <source>
        <dbReference type="SAM" id="MobiDB-lite"/>
    </source>
</evidence>
<dbReference type="InterPro" id="IPR012341">
    <property type="entry name" value="6hp_glycosidase-like_sf"/>
</dbReference>
<dbReference type="VEuPathDB" id="FungiDB:CGB_H3100W"/>
<dbReference type="InterPro" id="IPR008928">
    <property type="entry name" value="6-hairpin_glycosidase_sf"/>
</dbReference>
<gene>
    <name evidence="3" type="ordered locus">CGB_H3100W</name>
</gene>
<dbReference type="AlphaFoldDB" id="E6RAU8"/>
<proteinExistence type="predicted"/>
<dbReference type="GO" id="GO:0016787">
    <property type="term" value="F:hydrolase activity"/>
    <property type="evidence" value="ECO:0007669"/>
    <property type="project" value="UniProtKB-KW"/>
</dbReference>
<organism evidence="3 4">
    <name type="scientific">Cryptococcus gattii serotype B (strain WM276 / ATCC MYA-4071)</name>
    <name type="common">Filobasidiella gattii</name>
    <name type="synonym">Cryptococcus bacillisporus</name>
    <dbReference type="NCBI Taxonomy" id="367775"/>
    <lineage>
        <taxon>Eukaryota</taxon>
        <taxon>Fungi</taxon>
        <taxon>Dikarya</taxon>
        <taxon>Basidiomycota</taxon>
        <taxon>Agaricomycotina</taxon>
        <taxon>Tremellomycetes</taxon>
        <taxon>Tremellales</taxon>
        <taxon>Cryptococcaceae</taxon>
        <taxon>Cryptococcus</taxon>
        <taxon>Cryptococcus gattii species complex</taxon>
    </lineage>
</organism>
<dbReference type="PANTHER" id="PTHR41814">
    <property type="entry name" value="EXPRESSED PROTEIN"/>
    <property type="match status" value="1"/>
</dbReference>
<dbReference type="Pfam" id="PF07470">
    <property type="entry name" value="Glyco_hydro_88"/>
    <property type="match status" value="1"/>
</dbReference>
<feature type="region of interest" description="Disordered" evidence="2">
    <location>
        <begin position="40"/>
        <end position="71"/>
    </location>
</feature>
<dbReference type="Proteomes" id="UP000007805">
    <property type="component" value="Chromosome H"/>
</dbReference>
<dbReference type="RefSeq" id="XP_003195736.1">
    <property type="nucleotide sequence ID" value="XM_003195688.1"/>
</dbReference>
<dbReference type="Gene3D" id="1.50.10.10">
    <property type="match status" value="1"/>
</dbReference>
<protein>
    <submittedName>
        <fullName evidence="3">Uncharacterized protein</fullName>
    </submittedName>
</protein>
<feature type="compositionally biased region" description="Polar residues" evidence="2">
    <location>
        <begin position="43"/>
        <end position="58"/>
    </location>
</feature>
<dbReference type="HOGENOM" id="CLU_037534_0_0_1"/>
<dbReference type="InterPro" id="IPR010905">
    <property type="entry name" value="Glyco_hydro_88"/>
</dbReference>